<comment type="caution">
    <text evidence="3">The sequence shown here is derived from an EMBL/GenBank/DDBJ whole genome shotgun (WGS) entry which is preliminary data.</text>
</comment>
<feature type="signal peptide" evidence="1">
    <location>
        <begin position="1"/>
        <end position="24"/>
    </location>
</feature>
<organism evidence="3 4">
    <name type="scientific">Simkania negevensis</name>
    <dbReference type="NCBI Taxonomy" id="83561"/>
    <lineage>
        <taxon>Bacteria</taxon>
        <taxon>Pseudomonadati</taxon>
        <taxon>Chlamydiota</taxon>
        <taxon>Chlamydiia</taxon>
        <taxon>Parachlamydiales</taxon>
        <taxon>Simkaniaceae</taxon>
        <taxon>Simkania</taxon>
    </lineage>
</organism>
<accession>A0ABS3AWD5</accession>
<keyword evidence="4" id="KW-1185">Reference proteome</keyword>
<dbReference type="InterPro" id="IPR013783">
    <property type="entry name" value="Ig-like_fold"/>
</dbReference>
<reference evidence="3 4" key="1">
    <citation type="submission" date="2021-02" db="EMBL/GenBank/DDBJ databases">
        <title>Activity-based single-cell genomes from oceanic crustal fluid captures similar information to metagenomic and metatranscriptomic surveys with orders of magnitude less sampling.</title>
        <authorList>
            <person name="D'Angelo T.S."/>
            <person name="Orcutt B.N."/>
        </authorList>
    </citation>
    <scope>NUCLEOTIDE SEQUENCE [LARGE SCALE GENOMIC DNA]</scope>
    <source>
        <strain evidence="3">AH-315-G07</strain>
    </source>
</reference>
<evidence type="ECO:0000256" key="1">
    <source>
        <dbReference type="SAM" id="SignalP"/>
    </source>
</evidence>
<dbReference type="Pfam" id="PF00345">
    <property type="entry name" value="PapD_N"/>
    <property type="match status" value="1"/>
</dbReference>
<dbReference type="InterPro" id="IPR050643">
    <property type="entry name" value="Periplasmic_pilus_chap"/>
</dbReference>
<sequence>MLKRIACHLLLCCAFLLFSSFSIYPIVQVFDPKGSGSTQYFQLNNESNDPIAIELVVYERKMDLDGNDELTRADDAFNVYPTQVVLMGQEQQKVQVSWLGDSNIKQEVAFRLIAEQLPISLQDPETEERESKGGFRVLLRYYTALYVLPKSAKPNVVIVSIEKINEKNGQPQLAVTLANNGTAHTVLKDFALQLSPREDREQKIMLVGKDIPEINRRTLLAKTQRRYILPWPQGIPYGHVQGTFSYAEQR</sequence>
<dbReference type="InterPro" id="IPR016147">
    <property type="entry name" value="Pili_assmbl_chaperone_N"/>
</dbReference>
<dbReference type="InterPro" id="IPR008962">
    <property type="entry name" value="PapD-like_sf"/>
</dbReference>
<dbReference type="PANTHER" id="PTHR30251">
    <property type="entry name" value="PILUS ASSEMBLY CHAPERONE"/>
    <property type="match status" value="1"/>
</dbReference>
<evidence type="ECO:0000313" key="3">
    <source>
        <dbReference type="EMBL" id="MBN4067282.1"/>
    </source>
</evidence>
<dbReference type="PANTHER" id="PTHR30251:SF4">
    <property type="entry name" value="SLR1668 PROTEIN"/>
    <property type="match status" value="1"/>
</dbReference>
<gene>
    <name evidence="3" type="ORF">JYU14_04285</name>
</gene>
<evidence type="ECO:0000313" key="4">
    <source>
        <dbReference type="Proteomes" id="UP000722121"/>
    </source>
</evidence>
<dbReference type="EMBL" id="JAFITR010000100">
    <property type="protein sequence ID" value="MBN4067282.1"/>
    <property type="molecule type" value="Genomic_DNA"/>
</dbReference>
<dbReference type="Proteomes" id="UP000722121">
    <property type="component" value="Unassembled WGS sequence"/>
</dbReference>
<proteinExistence type="predicted"/>
<dbReference type="Gene3D" id="2.60.40.10">
    <property type="entry name" value="Immunoglobulins"/>
    <property type="match status" value="1"/>
</dbReference>
<keyword evidence="1" id="KW-0732">Signal</keyword>
<protein>
    <submittedName>
        <fullName evidence="3">Fimbria/pilus periplasmic chaperone</fullName>
    </submittedName>
</protein>
<name>A0ABS3AWD5_9BACT</name>
<evidence type="ECO:0000259" key="2">
    <source>
        <dbReference type="Pfam" id="PF00345"/>
    </source>
</evidence>
<feature type="chain" id="PRO_5046659544" evidence="1">
    <location>
        <begin position="25"/>
        <end position="250"/>
    </location>
</feature>
<dbReference type="SUPFAM" id="SSF49354">
    <property type="entry name" value="PapD-like"/>
    <property type="match status" value="1"/>
</dbReference>
<feature type="domain" description="Pili assembly chaperone N-terminal" evidence="2">
    <location>
        <begin position="37"/>
        <end position="150"/>
    </location>
</feature>